<dbReference type="Proteomes" id="UP000805193">
    <property type="component" value="Unassembled WGS sequence"/>
</dbReference>
<feature type="non-terminal residue" evidence="1">
    <location>
        <position position="365"/>
    </location>
</feature>
<proteinExistence type="predicted"/>
<evidence type="ECO:0000313" key="2">
    <source>
        <dbReference type="Proteomes" id="UP000805193"/>
    </source>
</evidence>
<organism evidence="1 2">
    <name type="scientific">Ixodes persulcatus</name>
    <name type="common">Taiga tick</name>
    <dbReference type="NCBI Taxonomy" id="34615"/>
    <lineage>
        <taxon>Eukaryota</taxon>
        <taxon>Metazoa</taxon>
        <taxon>Ecdysozoa</taxon>
        <taxon>Arthropoda</taxon>
        <taxon>Chelicerata</taxon>
        <taxon>Arachnida</taxon>
        <taxon>Acari</taxon>
        <taxon>Parasitiformes</taxon>
        <taxon>Ixodida</taxon>
        <taxon>Ixodoidea</taxon>
        <taxon>Ixodidae</taxon>
        <taxon>Ixodinae</taxon>
        <taxon>Ixodes</taxon>
    </lineage>
</organism>
<name>A0AC60PH56_IXOPE</name>
<comment type="caution">
    <text evidence="1">The sequence shown here is derived from an EMBL/GenBank/DDBJ whole genome shotgun (WGS) entry which is preliminary data.</text>
</comment>
<gene>
    <name evidence="1" type="ORF">HPB47_003976</name>
</gene>
<sequence>MVVRVVPDLTSDSASGEQGGEPLGCDILMKHPLQHRWSLWFYKNDKNRSWEENLLEITSFDTVEDFWALYNHIEVASKLPLGCDYSLFKHGIKPMWEDSRNKSGGRWLFNLNKNQRTADLDNYWLEILLCLIGEGFDEFSDDVCGAVVQIRAKLDKIAVWTADVRHAEANIKIGKVLKERINLHPRVIVPFQALVWCSKMTMTARLKQVVSKNKKRYQDEDFDLDLSYIRDNIIAMGFPAEKLEGVFRNHVDDVHKFLEKKHGGHYKIYNLCSERQYDAKKFENRVAVYPFKDHNPPKIDLIKPFCEDVERWLSEHPDNVAVIHCKAGKGRTGVMVCSYLVHSKIFSTAKDALSFYSEKRTKDLK</sequence>
<protein>
    <submittedName>
        <fullName evidence="1">Uncharacterized protein</fullName>
    </submittedName>
</protein>
<keyword evidence="2" id="KW-1185">Reference proteome</keyword>
<evidence type="ECO:0000313" key="1">
    <source>
        <dbReference type="EMBL" id="KAG0419617.1"/>
    </source>
</evidence>
<dbReference type="EMBL" id="JABSTQ010010601">
    <property type="protein sequence ID" value="KAG0419617.1"/>
    <property type="molecule type" value="Genomic_DNA"/>
</dbReference>
<reference evidence="1 2" key="1">
    <citation type="journal article" date="2020" name="Cell">
        <title>Large-Scale Comparative Analyses of Tick Genomes Elucidate Their Genetic Diversity and Vector Capacities.</title>
        <authorList>
            <consortium name="Tick Genome and Microbiome Consortium (TIGMIC)"/>
            <person name="Jia N."/>
            <person name="Wang J."/>
            <person name="Shi W."/>
            <person name="Du L."/>
            <person name="Sun Y."/>
            <person name="Zhan W."/>
            <person name="Jiang J.F."/>
            <person name="Wang Q."/>
            <person name="Zhang B."/>
            <person name="Ji P."/>
            <person name="Bell-Sakyi L."/>
            <person name="Cui X.M."/>
            <person name="Yuan T.T."/>
            <person name="Jiang B.G."/>
            <person name="Yang W.F."/>
            <person name="Lam T.T."/>
            <person name="Chang Q.C."/>
            <person name="Ding S.J."/>
            <person name="Wang X.J."/>
            <person name="Zhu J.G."/>
            <person name="Ruan X.D."/>
            <person name="Zhao L."/>
            <person name="Wei J.T."/>
            <person name="Ye R.Z."/>
            <person name="Que T.C."/>
            <person name="Du C.H."/>
            <person name="Zhou Y.H."/>
            <person name="Cheng J.X."/>
            <person name="Dai P.F."/>
            <person name="Guo W.B."/>
            <person name="Han X.H."/>
            <person name="Huang E.J."/>
            <person name="Li L.F."/>
            <person name="Wei W."/>
            <person name="Gao Y.C."/>
            <person name="Liu J.Z."/>
            <person name="Shao H.Z."/>
            <person name="Wang X."/>
            <person name="Wang C.C."/>
            <person name="Yang T.C."/>
            <person name="Huo Q.B."/>
            <person name="Li W."/>
            <person name="Chen H.Y."/>
            <person name="Chen S.E."/>
            <person name="Zhou L.G."/>
            <person name="Ni X.B."/>
            <person name="Tian J.H."/>
            <person name="Sheng Y."/>
            <person name="Liu T."/>
            <person name="Pan Y.S."/>
            <person name="Xia L.Y."/>
            <person name="Li J."/>
            <person name="Zhao F."/>
            <person name="Cao W.C."/>
        </authorList>
    </citation>
    <scope>NUCLEOTIDE SEQUENCE [LARGE SCALE GENOMIC DNA]</scope>
    <source>
        <strain evidence="1">Iper-2018</strain>
    </source>
</reference>
<accession>A0AC60PH56</accession>